<organism evidence="2 3">
    <name type="scientific">Clostridium intestinale DSM 6191</name>
    <dbReference type="NCBI Taxonomy" id="1121320"/>
    <lineage>
        <taxon>Bacteria</taxon>
        <taxon>Bacillati</taxon>
        <taxon>Bacillota</taxon>
        <taxon>Clostridia</taxon>
        <taxon>Eubacteriales</taxon>
        <taxon>Clostridiaceae</taxon>
        <taxon>Clostridium</taxon>
    </lineage>
</organism>
<feature type="domain" description="GGDEF" evidence="1">
    <location>
        <begin position="167"/>
        <end position="299"/>
    </location>
</feature>
<proteinExistence type="predicted"/>
<dbReference type="FunFam" id="3.30.70.270:FF:000001">
    <property type="entry name" value="Diguanylate cyclase domain protein"/>
    <property type="match status" value="1"/>
</dbReference>
<dbReference type="GO" id="GO:1902201">
    <property type="term" value="P:negative regulation of bacterial-type flagellum-dependent cell motility"/>
    <property type="evidence" value="ECO:0007669"/>
    <property type="project" value="TreeGrafter"/>
</dbReference>
<dbReference type="Pfam" id="PF00990">
    <property type="entry name" value="GGDEF"/>
    <property type="match status" value="1"/>
</dbReference>
<dbReference type="GO" id="GO:0005886">
    <property type="term" value="C:plasma membrane"/>
    <property type="evidence" value="ECO:0007669"/>
    <property type="project" value="TreeGrafter"/>
</dbReference>
<accession>A0A1M5YX53</accession>
<dbReference type="InterPro" id="IPR043128">
    <property type="entry name" value="Rev_trsase/Diguanyl_cyclase"/>
</dbReference>
<dbReference type="RefSeq" id="WP_083553494.1">
    <property type="nucleotide sequence ID" value="NZ_FQXU01000007.1"/>
</dbReference>
<protein>
    <submittedName>
        <fullName evidence="2">Diguanylate cyclase (GGDEF) domain-containing protein</fullName>
    </submittedName>
</protein>
<sequence>MLQIDKRNMDFIKDNPNIVENLYDTLRIVDPIKKKVLQYNEGIFIEKGESCFSERNKKTVCDNCISMRALISNSTCMKIENIEDKTYIISAIPTNMNGKKVVVELIKDVTNSLFYSSSVKEEDCTVNNILEDMKKIAIEDKLTGLHNRRFIDERLPNDLNYCISSGKPISMMMIDLDYFKNINDNFGHINGDIVLKKISKILKGCLRNDTDWIARYGGEEFLVCFPGVENYAAIKIAQRMRGKINKTKIKLSDNEIIKITASIGICTVKNENTTVEEILKCADNKLYEAKNSGRDKIVY</sequence>
<evidence type="ECO:0000313" key="2">
    <source>
        <dbReference type="EMBL" id="SHI16454.1"/>
    </source>
</evidence>
<dbReference type="PANTHER" id="PTHR45138:SF9">
    <property type="entry name" value="DIGUANYLATE CYCLASE DGCM-RELATED"/>
    <property type="match status" value="1"/>
</dbReference>
<dbReference type="PANTHER" id="PTHR45138">
    <property type="entry name" value="REGULATORY COMPONENTS OF SENSORY TRANSDUCTION SYSTEM"/>
    <property type="match status" value="1"/>
</dbReference>
<dbReference type="CDD" id="cd01949">
    <property type="entry name" value="GGDEF"/>
    <property type="match status" value="1"/>
</dbReference>
<gene>
    <name evidence="2" type="ORF">SAMN02745941_02289</name>
</gene>
<reference evidence="2 3" key="1">
    <citation type="submission" date="2016-11" db="EMBL/GenBank/DDBJ databases">
        <authorList>
            <person name="Jaros S."/>
            <person name="Januszkiewicz K."/>
            <person name="Wedrychowicz H."/>
        </authorList>
    </citation>
    <scope>NUCLEOTIDE SEQUENCE [LARGE SCALE GENOMIC DNA]</scope>
    <source>
        <strain evidence="2 3">DSM 6191</strain>
    </source>
</reference>
<dbReference type="GO" id="GO:0052621">
    <property type="term" value="F:diguanylate cyclase activity"/>
    <property type="evidence" value="ECO:0007669"/>
    <property type="project" value="TreeGrafter"/>
</dbReference>
<dbReference type="SUPFAM" id="SSF55073">
    <property type="entry name" value="Nucleotide cyclase"/>
    <property type="match status" value="1"/>
</dbReference>
<dbReference type="Gene3D" id="3.30.70.270">
    <property type="match status" value="1"/>
</dbReference>
<evidence type="ECO:0000259" key="1">
    <source>
        <dbReference type="PROSITE" id="PS50887"/>
    </source>
</evidence>
<dbReference type="InterPro" id="IPR000160">
    <property type="entry name" value="GGDEF_dom"/>
</dbReference>
<dbReference type="InterPro" id="IPR050469">
    <property type="entry name" value="Diguanylate_Cyclase"/>
</dbReference>
<name>A0A1M5YX53_9CLOT</name>
<dbReference type="EMBL" id="FQXU01000007">
    <property type="protein sequence ID" value="SHI16454.1"/>
    <property type="molecule type" value="Genomic_DNA"/>
</dbReference>
<dbReference type="Proteomes" id="UP000184241">
    <property type="component" value="Unassembled WGS sequence"/>
</dbReference>
<evidence type="ECO:0000313" key="3">
    <source>
        <dbReference type="Proteomes" id="UP000184241"/>
    </source>
</evidence>
<dbReference type="InterPro" id="IPR029787">
    <property type="entry name" value="Nucleotide_cyclase"/>
</dbReference>
<dbReference type="NCBIfam" id="TIGR00254">
    <property type="entry name" value="GGDEF"/>
    <property type="match status" value="1"/>
</dbReference>
<dbReference type="GO" id="GO:0043709">
    <property type="term" value="P:cell adhesion involved in single-species biofilm formation"/>
    <property type="evidence" value="ECO:0007669"/>
    <property type="project" value="TreeGrafter"/>
</dbReference>
<dbReference type="SMART" id="SM00267">
    <property type="entry name" value="GGDEF"/>
    <property type="match status" value="1"/>
</dbReference>
<dbReference type="AlphaFoldDB" id="A0A1M5YX53"/>
<dbReference type="PROSITE" id="PS50887">
    <property type="entry name" value="GGDEF"/>
    <property type="match status" value="1"/>
</dbReference>